<accession>A0A0C3BRB5</accession>
<dbReference type="Proteomes" id="UP000053424">
    <property type="component" value="Unassembled WGS sequence"/>
</dbReference>
<reference evidence="6" key="2">
    <citation type="submission" date="2015-01" db="EMBL/GenBank/DDBJ databases">
        <title>Evolutionary Origins and Diversification of the Mycorrhizal Mutualists.</title>
        <authorList>
            <consortium name="DOE Joint Genome Institute"/>
            <consortium name="Mycorrhizal Genomics Consortium"/>
            <person name="Kohler A."/>
            <person name="Kuo A."/>
            <person name="Nagy L.G."/>
            <person name="Floudas D."/>
            <person name="Copeland A."/>
            <person name="Barry K.W."/>
            <person name="Cichocki N."/>
            <person name="Veneault-Fourrey C."/>
            <person name="LaButti K."/>
            <person name="Lindquist E.A."/>
            <person name="Lipzen A."/>
            <person name="Lundell T."/>
            <person name="Morin E."/>
            <person name="Murat C."/>
            <person name="Riley R."/>
            <person name="Ohm R."/>
            <person name="Sun H."/>
            <person name="Tunlid A."/>
            <person name="Henrissat B."/>
            <person name="Grigoriev I.V."/>
            <person name="Hibbett D.S."/>
            <person name="Martin F."/>
        </authorList>
    </citation>
    <scope>NUCLEOTIDE SEQUENCE [LARGE SCALE GENOMIC DNA]</scope>
    <source>
        <strain evidence="6">h7</strain>
    </source>
</reference>
<dbReference type="Pfam" id="PF00857">
    <property type="entry name" value="Isochorismatase"/>
    <property type="match status" value="1"/>
</dbReference>
<dbReference type="HOGENOM" id="CLU_068979_11_0_1"/>
<dbReference type="PANTHER" id="PTHR43540">
    <property type="entry name" value="PEROXYUREIDOACRYLATE/UREIDOACRYLATE AMIDOHYDROLASE-RELATED"/>
    <property type="match status" value="1"/>
</dbReference>
<feature type="compositionally biased region" description="Low complexity" evidence="3">
    <location>
        <begin position="8"/>
        <end position="20"/>
    </location>
</feature>
<evidence type="ECO:0000256" key="3">
    <source>
        <dbReference type="SAM" id="MobiDB-lite"/>
    </source>
</evidence>
<evidence type="ECO:0000256" key="2">
    <source>
        <dbReference type="ARBA" id="ARBA00022801"/>
    </source>
</evidence>
<dbReference type="STRING" id="686832.A0A0C3BRB5"/>
<name>A0A0C3BRB5_HEBCY</name>
<dbReference type="InterPro" id="IPR050272">
    <property type="entry name" value="Isochorismatase-like_hydrls"/>
</dbReference>
<gene>
    <name evidence="5" type="ORF">M413DRAFT_195529</name>
</gene>
<dbReference type="OrthoDB" id="167809at2759"/>
<evidence type="ECO:0000259" key="4">
    <source>
        <dbReference type="Pfam" id="PF00857"/>
    </source>
</evidence>
<dbReference type="SUPFAM" id="SSF52499">
    <property type="entry name" value="Isochorismatase-like hydrolases"/>
    <property type="match status" value="1"/>
</dbReference>
<keyword evidence="2" id="KW-0378">Hydrolase</keyword>
<evidence type="ECO:0000313" key="5">
    <source>
        <dbReference type="EMBL" id="KIM39200.1"/>
    </source>
</evidence>
<dbReference type="Gene3D" id="3.40.50.850">
    <property type="entry name" value="Isochorismatase-like"/>
    <property type="match status" value="1"/>
</dbReference>
<dbReference type="EMBL" id="KN831786">
    <property type="protein sequence ID" value="KIM39200.1"/>
    <property type="molecule type" value="Genomic_DNA"/>
</dbReference>
<sequence>MANGVVNGASTTPSSGSSPTTPIPVIPASIDAHRVLLLLDIQVAMLAAPPIGVPSSSTVRTHLAQILSHARSAHPPPLIVHVRNNGDVGEPDEPHSAGWELIFPALPGEITIDKLKNNAFAGTPLANIVAPDAEIVVAGFQTDYSIRATCSAALGRGNEVILIKGAHGTYDRIEVLHGGGITPASRIEAEIEAELEEAGVHLLEMKDLPGIFMDR</sequence>
<keyword evidence="6" id="KW-1185">Reference proteome</keyword>
<reference evidence="5 6" key="1">
    <citation type="submission" date="2014-04" db="EMBL/GenBank/DDBJ databases">
        <authorList>
            <consortium name="DOE Joint Genome Institute"/>
            <person name="Kuo A."/>
            <person name="Gay G."/>
            <person name="Dore J."/>
            <person name="Kohler A."/>
            <person name="Nagy L.G."/>
            <person name="Floudas D."/>
            <person name="Copeland A."/>
            <person name="Barry K.W."/>
            <person name="Cichocki N."/>
            <person name="Veneault-Fourrey C."/>
            <person name="LaButti K."/>
            <person name="Lindquist E.A."/>
            <person name="Lipzen A."/>
            <person name="Lundell T."/>
            <person name="Morin E."/>
            <person name="Murat C."/>
            <person name="Sun H."/>
            <person name="Tunlid A."/>
            <person name="Henrissat B."/>
            <person name="Grigoriev I.V."/>
            <person name="Hibbett D.S."/>
            <person name="Martin F."/>
            <person name="Nordberg H.P."/>
            <person name="Cantor M.N."/>
            <person name="Hua S.X."/>
        </authorList>
    </citation>
    <scope>NUCLEOTIDE SEQUENCE [LARGE SCALE GENOMIC DNA]</scope>
    <source>
        <strain evidence="6">h7</strain>
    </source>
</reference>
<protein>
    <recommendedName>
        <fullName evidence="4">Isochorismatase-like domain-containing protein</fullName>
    </recommendedName>
</protein>
<comment type="similarity">
    <text evidence="1">Belongs to the isochorismatase family.</text>
</comment>
<dbReference type="GO" id="GO:0016787">
    <property type="term" value="F:hydrolase activity"/>
    <property type="evidence" value="ECO:0007669"/>
    <property type="project" value="UniProtKB-KW"/>
</dbReference>
<feature type="region of interest" description="Disordered" evidence="3">
    <location>
        <begin position="1"/>
        <end position="20"/>
    </location>
</feature>
<dbReference type="InterPro" id="IPR036380">
    <property type="entry name" value="Isochorismatase-like_sf"/>
</dbReference>
<organism evidence="5 6">
    <name type="scientific">Hebeloma cylindrosporum</name>
    <dbReference type="NCBI Taxonomy" id="76867"/>
    <lineage>
        <taxon>Eukaryota</taxon>
        <taxon>Fungi</taxon>
        <taxon>Dikarya</taxon>
        <taxon>Basidiomycota</taxon>
        <taxon>Agaricomycotina</taxon>
        <taxon>Agaricomycetes</taxon>
        <taxon>Agaricomycetidae</taxon>
        <taxon>Agaricales</taxon>
        <taxon>Agaricineae</taxon>
        <taxon>Hymenogastraceae</taxon>
        <taxon>Hebeloma</taxon>
    </lineage>
</organism>
<dbReference type="InterPro" id="IPR000868">
    <property type="entry name" value="Isochorismatase-like_dom"/>
</dbReference>
<evidence type="ECO:0000256" key="1">
    <source>
        <dbReference type="ARBA" id="ARBA00006336"/>
    </source>
</evidence>
<evidence type="ECO:0000313" key="6">
    <source>
        <dbReference type="Proteomes" id="UP000053424"/>
    </source>
</evidence>
<feature type="domain" description="Isochorismatase-like" evidence="4">
    <location>
        <begin position="35"/>
        <end position="171"/>
    </location>
</feature>
<dbReference type="AlphaFoldDB" id="A0A0C3BRB5"/>
<proteinExistence type="inferred from homology"/>